<protein>
    <submittedName>
        <fullName evidence="2">Uncharacterized protein</fullName>
    </submittedName>
</protein>
<feature type="compositionally biased region" description="Acidic residues" evidence="1">
    <location>
        <begin position="394"/>
        <end position="409"/>
    </location>
</feature>
<dbReference type="EMBL" id="KQ460473">
    <property type="protein sequence ID" value="KPJ14553.1"/>
    <property type="molecule type" value="Genomic_DNA"/>
</dbReference>
<evidence type="ECO:0000313" key="3">
    <source>
        <dbReference type="Proteomes" id="UP000053240"/>
    </source>
</evidence>
<feature type="compositionally biased region" description="Basic and acidic residues" evidence="1">
    <location>
        <begin position="322"/>
        <end position="333"/>
    </location>
</feature>
<proteinExistence type="predicted"/>
<organism evidence="2 3">
    <name type="scientific">Papilio machaon</name>
    <name type="common">Old World swallowtail butterfly</name>
    <dbReference type="NCBI Taxonomy" id="76193"/>
    <lineage>
        <taxon>Eukaryota</taxon>
        <taxon>Metazoa</taxon>
        <taxon>Ecdysozoa</taxon>
        <taxon>Arthropoda</taxon>
        <taxon>Hexapoda</taxon>
        <taxon>Insecta</taxon>
        <taxon>Pterygota</taxon>
        <taxon>Neoptera</taxon>
        <taxon>Endopterygota</taxon>
        <taxon>Lepidoptera</taxon>
        <taxon>Glossata</taxon>
        <taxon>Ditrysia</taxon>
        <taxon>Papilionoidea</taxon>
        <taxon>Papilionidae</taxon>
        <taxon>Papilioninae</taxon>
        <taxon>Papilio</taxon>
    </lineage>
</organism>
<dbReference type="Proteomes" id="UP000053240">
    <property type="component" value="Unassembled WGS sequence"/>
</dbReference>
<evidence type="ECO:0000256" key="1">
    <source>
        <dbReference type="SAM" id="MobiDB-lite"/>
    </source>
</evidence>
<dbReference type="InParanoid" id="A0A194R9P3"/>
<dbReference type="STRING" id="76193.A0A194R9P3"/>
<keyword evidence="3" id="KW-1185">Reference proteome</keyword>
<dbReference type="AlphaFoldDB" id="A0A194R9P3"/>
<name>A0A194R9P3_PAPMA</name>
<feature type="compositionally biased region" description="Polar residues" evidence="1">
    <location>
        <begin position="75"/>
        <end position="92"/>
    </location>
</feature>
<feature type="region of interest" description="Disordered" evidence="1">
    <location>
        <begin position="391"/>
        <end position="418"/>
    </location>
</feature>
<feature type="region of interest" description="Disordered" evidence="1">
    <location>
        <begin position="306"/>
        <end position="333"/>
    </location>
</feature>
<feature type="region of interest" description="Disordered" evidence="1">
    <location>
        <begin position="64"/>
        <end position="98"/>
    </location>
</feature>
<sequence>MHLRTIPSNSRESNLHAMVPRMELELALSLCPMNSAKSTSPFHPFLRNTRVVFRKYRIPPVASHPPYYNRRALNRDQQSPVRRSESALNSPTEPDVSLAASLTDPLEAHTLDEARRTIRDLRMKYRAQAHQLMTWRRAHRTQEELVTRLQREKAEQLKSLSSQLLLFESRLVRKQKEITNMLALRETIIMKQQKVIETLQSKLHENGIELAQQIPDFRDMLQDTHITGDFDSLNDSDSAVIMEDVDSDCSNLPLVPRFRSTNPDSVTVVRSISDAIDPNIKYSVVRRSNGFLRRPEILETVYSVEEEADGDSTKGLSAQNSTEKELKDMNKTDEQKYKETNSLLAQRRDNFRMRSVVLTAEVKSIDSDKDVPKPKAKEVWSYTYVPKRMMPANDSDEEVTSNADSDEGEQESRSNPVVTYNRVMSNHRNVTKPKDVKYKRINKAKSKSLEELRGRLKNWVEKGNKLSGIPLEHAQSYA</sequence>
<reference evidence="2 3" key="1">
    <citation type="journal article" date="2015" name="Nat. Commun.">
        <title>Outbred genome sequencing and CRISPR/Cas9 gene editing in butterflies.</title>
        <authorList>
            <person name="Li X."/>
            <person name="Fan D."/>
            <person name="Zhang W."/>
            <person name="Liu G."/>
            <person name="Zhang L."/>
            <person name="Zhao L."/>
            <person name="Fang X."/>
            <person name="Chen L."/>
            <person name="Dong Y."/>
            <person name="Chen Y."/>
            <person name="Ding Y."/>
            <person name="Zhao R."/>
            <person name="Feng M."/>
            <person name="Zhu Y."/>
            <person name="Feng Y."/>
            <person name="Jiang X."/>
            <person name="Zhu D."/>
            <person name="Xiang H."/>
            <person name="Feng X."/>
            <person name="Li S."/>
            <person name="Wang J."/>
            <person name="Zhang G."/>
            <person name="Kronforst M.R."/>
            <person name="Wang W."/>
        </authorList>
    </citation>
    <scope>NUCLEOTIDE SEQUENCE [LARGE SCALE GENOMIC DNA]</scope>
    <source>
        <strain evidence="2">Ya'a_city_454_Pm</strain>
        <tissue evidence="2">Whole body</tissue>
    </source>
</reference>
<accession>A0A194R9P3</accession>
<evidence type="ECO:0000313" key="2">
    <source>
        <dbReference type="EMBL" id="KPJ14553.1"/>
    </source>
</evidence>
<dbReference type="FunCoup" id="A0A194R9P3">
    <property type="interactions" value="15"/>
</dbReference>
<gene>
    <name evidence="2" type="ORF">RR48_13624</name>
</gene>